<dbReference type="SUPFAM" id="SSF53474">
    <property type="entry name" value="alpha/beta-Hydrolases"/>
    <property type="match status" value="1"/>
</dbReference>
<comment type="caution">
    <text evidence="2">The sequence shown here is derived from an EMBL/GenBank/DDBJ whole genome shotgun (WGS) entry which is preliminary data.</text>
</comment>
<proteinExistence type="inferred from homology"/>
<dbReference type="PRINTS" id="PR00724">
    <property type="entry name" value="CRBOXYPTASEC"/>
</dbReference>
<dbReference type="Gene3D" id="3.40.50.11320">
    <property type="match status" value="1"/>
</dbReference>
<evidence type="ECO:0008006" key="4">
    <source>
        <dbReference type="Google" id="ProtNLM"/>
    </source>
</evidence>
<comment type="similarity">
    <text evidence="1">Belongs to the peptidase S10 family.</text>
</comment>
<dbReference type="PANTHER" id="PTHR11802:SF227">
    <property type="entry name" value="SERINE CARBOXYPEPTIDASE-LIKE 41"/>
    <property type="match status" value="1"/>
</dbReference>
<protein>
    <recommendedName>
        <fullName evidence="4">Serine carboxypeptidase-like 44</fullName>
    </recommendedName>
</protein>
<evidence type="ECO:0000313" key="2">
    <source>
        <dbReference type="EMBL" id="KAK8527422.1"/>
    </source>
</evidence>
<accession>A0ABR2D104</accession>
<dbReference type="Gene3D" id="3.40.50.1820">
    <property type="entry name" value="alpha/beta hydrolase"/>
    <property type="match status" value="1"/>
</dbReference>
<dbReference type="Gene3D" id="6.10.250.940">
    <property type="match status" value="1"/>
</dbReference>
<dbReference type="Pfam" id="PF00450">
    <property type="entry name" value="Peptidase_S10"/>
    <property type="match status" value="1"/>
</dbReference>
<keyword evidence="3" id="KW-1185">Reference proteome</keyword>
<organism evidence="2 3">
    <name type="scientific">Hibiscus sabdariffa</name>
    <name type="common">roselle</name>
    <dbReference type="NCBI Taxonomy" id="183260"/>
    <lineage>
        <taxon>Eukaryota</taxon>
        <taxon>Viridiplantae</taxon>
        <taxon>Streptophyta</taxon>
        <taxon>Embryophyta</taxon>
        <taxon>Tracheophyta</taxon>
        <taxon>Spermatophyta</taxon>
        <taxon>Magnoliopsida</taxon>
        <taxon>eudicotyledons</taxon>
        <taxon>Gunneridae</taxon>
        <taxon>Pentapetalae</taxon>
        <taxon>rosids</taxon>
        <taxon>malvids</taxon>
        <taxon>Malvales</taxon>
        <taxon>Malvaceae</taxon>
        <taxon>Malvoideae</taxon>
        <taxon>Hibiscus</taxon>
    </lineage>
</organism>
<dbReference type="Proteomes" id="UP001472677">
    <property type="component" value="Unassembled WGS sequence"/>
</dbReference>
<evidence type="ECO:0000256" key="1">
    <source>
        <dbReference type="ARBA" id="ARBA00009431"/>
    </source>
</evidence>
<reference evidence="2 3" key="1">
    <citation type="journal article" date="2024" name="G3 (Bethesda)">
        <title>Genome assembly of Hibiscus sabdariffa L. provides insights into metabolisms of medicinal natural products.</title>
        <authorList>
            <person name="Kim T."/>
        </authorList>
    </citation>
    <scope>NUCLEOTIDE SEQUENCE [LARGE SCALE GENOMIC DNA]</scope>
    <source>
        <strain evidence="2">TK-2024</strain>
        <tissue evidence="2">Old leaves</tissue>
    </source>
</reference>
<dbReference type="InterPro" id="IPR029058">
    <property type="entry name" value="AB_hydrolase_fold"/>
</dbReference>
<dbReference type="EMBL" id="JBBPBM010000038">
    <property type="protein sequence ID" value="KAK8527422.1"/>
    <property type="molecule type" value="Genomic_DNA"/>
</dbReference>
<dbReference type="InterPro" id="IPR001563">
    <property type="entry name" value="Peptidase_S10"/>
</dbReference>
<sequence>MLPGQPHVNFRQFSGYINVDSNAGRSLFYYFVEAENDPLNQPLTIWLSGGPGCSSVGDSFIGVGPFITTNNAHGLKRNLHAWNKVSNVLFIDSPVGSGWSYSNTRSDYEIGDSSTNDDLLAFLLEWFEKYPIFKYRDLYIGGTGYAGHFVPNFAKTLLHHNNETKSCDFNLKGLALGNPVLRLKLDILAEHELYASKGMIPKKLFRQILKHCFGIGEDNYSDNVAPWSESCQRPMRKSVMFAFNVTSVADAKQRQVDFHRTPCDGKIEDLISGKDVTKIIDQVDMCIPFRTDFYFNIPAVQKVFHGNRTSSRYPWMGCCPHSGLHYSLSDKDIDMLPTLKQILRLSIPVTIFSGDEDGVIPVIGTLKHVKTLAKDMNLNLTKNEAWHHENKEGGWLYSYGDLLTLMRLEFAGMRSFGIDLSGFPCIFPRHAFIVLLALLGRLPRRDRLI</sequence>
<gene>
    <name evidence="2" type="ORF">V6N12_054634</name>
</gene>
<evidence type="ECO:0000313" key="3">
    <source>
        <dbReference type="Proteomes" id="UP001472677"/>
    </source>
</evidence>
<dbReference type="PANTHER" id="PTHR11802">
    <property type="entry name" value="SERINE PROTEASE FAMILY S10 SERINE CARBOXYPEPTIDASE"/>
    <property type="match status" value="1"/>
</dbReference>
<name>A0ABR2D104_9ROSI</name>